<dbReference type="SUPFAM" id="SSF63829">
    <property type="entry name" value="Calcium-dependent phosphotriesterase"/>
    <property type="match status" value="1"/>
</dbReference>
<dbReference type="EMBL" id="JBHTMB010000022">
    <property type="protein sequence ID" value="MFD1232311.1"/>
    <property type="molecule type" value="Genomic_DNA"/>
</dbReference>
<comment type="caution">
    <text evidence="1">The sequence shown here is derived from an EMBL/GenBank/DDBJ whole genome shotgun (WGS) entry which is preliminary data.</text>
</comment>
<name>A0ABW3VBZ9_9PSEU</name>
<keyword evidence="2" id="KW-1185">Reference proteome</keyword>
<evidence type="ECO:0000313" key="2">
    <source>
        <dbReference type="Proteomes" id="UP001597182"/>
    </source>
</evidence>
<organism evidence="1 2">
    <name type="scientific">Pseudonocardia benzenivorans</name>
    <dbReference type="NCBI Taxonomy" id="228005"/>
    <lineage>
        <taxon>Bacteria</taxon>
        <taxon>Bacillati</taxon>
        <taxon>Actinomycetota</taxon>
        <taxon>Actinomycetes</taxon>
        <taxon>Pseudonocardiales</taxon>
        <taxon>Pseudonocardiaceae</taxon>
        <taxon>Pseudonocardia</taxon>
    </lineage>
</organism>
<sequence>MSVVGSGRPGLLQLAAPVVAQMALWRWRTSPDLLCTPGPVSRRATGVRLVRAARAGADRAVVGLDTSEGRSEDSVPPATALGGRLTADASDGLGELLDWFDLELDGLATRVVDDGRALALGLGFDGVSEDRAAWDGFDRSLLADADWSLTLDGAVLARRLSERFAARAAQLGATLHAGSPRVEWGERIYVFATGDFTVPGYGSHNFELVVWYRFVFERGMLRVRRSPLASGDASADRPGWSSDYGVENFGRELADAAFDAATDPDELFPPIRLAFDLGGGHLTARSLIHGARTLRISGDADVPAEVVAPRLEVDQSTRTFHEEAFSQCGTDRAPAFSLQRVELRAGPGGVRLCGAVVEGAGGLRILTVDRDALHPAPDGRSLADTPAELAPNSSTTLILGYVGDRAPAHGGLRIVSTDPRGLLRTVPLQLVAGGRAAAELHPDVLDIVVGNAADGRRATLGSDCFPIETTPAPSRPDAPDGRLVLENTGEAPVAVCQVRAEHDPADPASRYVFDASWSGNYVVLPRHSGTVEIRFYPPQPRGWTPRDLTTPPRVTDHVFRATIVVELGGALRGHPLRAQVTGRVEPRPVTREIPARGGGMRAGFDPRRDAVCMPRPDVDLCDLERYFEPVGPPEALVVADVRVRGAADGAVVTLLDHDDGVHVRDLGEGPERRFDVGPGPTGRRACTPRVDGGRSPRIEVRHAVVAPGPSAPVPNPRCVVEHAGRLWVGTRSGLVVLDVDELAPGTEQAMGPVHGLAAAGGLVWAALDDRLVAIDPARSDRIVTSVEPGARIGAVAASPAGLVVATGSELRTVTLDAEPAFGRPTVLPEPARWLVPVPAATVAVGTKSVSVARAGRALRTHPTTFPITSVSALGSRVLLHGDGIALAVVADAAVVRPVAEYPLGHWQAPFAPEPRGGLYELTDEGLRRWEIGRRRLDAAVLPEAYAPRYLRIRPDGLGE</sequence>
<dbReference type="RefSeq" id="WP_346091129.1">
    <property type="nucleotide sequence ID" value="NZ_BAABKS010000019.1"/>
</dbReference>
<protein>
    <submittedName>
        <fullName evidence="1">Uncharacterized protein</fullName>
    </submittedName>
</protein>
<evidence type="ECO:0000313" key="1">
    <source>
        <dbReference type="EMBL" id="MFD1232311.1"/>
    </source>
</evidence>
<proteinExistence type="predicted"/>
<accession>A0ABW3VBZ9</accession>
<reference evidence="2" key="1">
    <citation type="journal article" date="2019" name="Int. J. Syst. Evol. Microbiol.">
        <title>The Global Catalogue of Microorganisms (GCM) 10K type strain sequencing project: providing services to taxonomists for standard genome sequencing and annotation.</title>
        <authorList>
            <consortium name="The Broad Institute Genomics Platform"/>
            <consortium name="The Broad Institute Genome Sequencing Center for Infectious Disease"/>
            <person name="Wu L."/>
            <person name="Ma J."/>
        </authorList>
    </citation>
    <scope>NUCLEOTIDE SEQUENCE [LARGE SCALE GENOMIC DNA]</scope>
    <source>
        <strain evidence="2">CCUG 49018</strain>
    </source>
</reference>
<dbReference type="Proteomes" id="UP001597182">
    <property type="component" value="Unassembled WGS sequence"/>
</dbReference>
<gene>
    <name evidence="1" type="ORF">ACFQ34_03355</name>
</gene>